<accession>A0A9N8HZD0</accession>
<feature type="compositionally biased region" description="Basic and acidic residues" evidence="1">
    <location>
        <begin position="839"/>
        <end position="855"/>
    </location>
</feature>
<evidence type="ECO:0000313" key="3">
    <source>
        <dbReference type="EMBL" id="CAB9530395.1"/>
    </source>
</evidence>
<dbReference type="OrthoDB" id="10252009at2759"/>
<evidence type="ECO:0000313" key="4">
    <source>
        <dbReference type="Proteomes" id="UP001153069"/>
    </source>
</evidence>
<organism evidence="3 4">
    <name type="scientific">Seminavis robusta</name>
    <dbReference type="NCBI Taxonomy" id="568900"/>
    <lineage>
        <taxon>Eukaryota</taxon>
        <taxon>Sar</taxon>
        <taxon>Stramenopiles</taxon>
        <taxon>Ochrophyta</taxon>
        <taxon>Bacillariophyta</taxon>
        <taxon>Bacillariophyceae</taxon>
        <taxon>Bacillariophycidae</taxon>
        <taxon>Naviculales</taxon>
        <taxon>Naviculaceae</taxon>
        <taxon>Seminavis</taxon>
    </lineage>
</organism>
<feature type="compositionally biased region" description="Basic and acidic residues" evidence="1">
    <location>
        <begin position="779"/>
        <end position="801"/>
    </location>
</feature>
<sequence length="1504" mass="168233">MMTSSTSAAQNHPSLVNNKFLLLSHKDTDALTLNATRHLLPLDFPTIQTGNLCALSKDEDMKALLDRLLGIGNTDTSCTGTVAIVVRLLGRGVPGMAYLLESVVKKSIYAQRTELIVVSGVPGSMEPDLTAMCTVSMDMQNHVVAYFNADGCAHNMGHMFRFLADHLMMACAQPFGYNAPTPRPNHGLYHPSYVYTNSNHDSNEDVKQRILLKENSLPTVAVLFYRCHFLSGNTAFVDALLDELEASGVNAVGLFTESLRECEPHDNVNGQAVERFPKALAYLLHDGKCKVDVLISTMAFAMGEVNPDGPTLGSWATAAIQALNVPVLQATNSVGTRASWEQSTRGLNPLDTAMNVVIPEFDGRIITVPISFMAPQDESNTVMYYEALQDRVEAVAKQATKIAKNLRHKDNRDKRVAFLLTNTSGKAQRIGDAVGLDTPASLMKLFEAMQAAGYQLGHDLPPDGDTLFQNLIDRCSYDEIYLTEHQLAHAAGRVPSSVYQKMYQRLPRKQKEHMEQQWGQPPGEAYVHQDSISLAGLEFGNVFVALQPPRGYGMDPDKIYHTPDLPPPHNYYALYRWLRDEWKADAIVHMGKHGTLEWLPGKGVGLSHDCYPDTFLDDMPLIYPFILNDPGEGTQAKRRAHALIIDHLTPPMTTADGYGELAQLMQLVDEYYQVEMLDPSKLPLIQRQIWDLIQQVNLGEDLEFLLNHDHDGDHDHDTESHNHGHEHAHTESDHNHHDHGHDHKEVSDHNHHDHGHAHKEETSHNHHEHHSHHDHGHAHKEESDHNHHDHGHDHKEVPDRNHHNHGHDHKEASDHNHHDHGHALKEESDHKHHDHGHAHKEVSDHNHHDHHGHANEDGQQYHLEHIHAHKQEPHDNHAHEHDHGHGHDWDGSVNDHGTPDALAKMDGKDVAHLMEHMDGYLCELAGAQIRDGLHILGQVPQGDQMVDTLQALTRLPNLDIPSLPQSIARMFGLSLPELEKHQGARIRDVPPMLTLLAGRPLATSGDVVQTIDELTIHLLTILDQKHFDAQAIPHSISQTFPGNSETADSSEISRVLEFVCGSLVPSLRDTTQEIKYLLTALRGEFVPAGPSGSPTRGNAHVLPTGRNFYAVDPRALPSMAAWDVGQGLANEVLSRFLKETKAYPEHVAISVWGTAAMRTHGDDIAEIFALLGVRPIWQRENHRVTGVELIPLDELGHPRIDVTIRISGFFRDAFPHLITLLDEAVNLAINADEPIDQNFIRKHYLEDIATEAMDEASARYRVYGCPPGAYGIGILDLIEAQNWKDESDFAECYVNWGGYAYSQDEPEGIDARHQFTHRLTSVEVAIHNQDDREHDIFDSDDYFQFHGGMIATIKALSGKRPKGYFGDSANPANPKVRDIKEESLRVYRTRVINPKWLESISRHGYKGASEMAATVDYMFGFDATAGVVSDHMYEQMAQTYALNEGTQEFFEKSNPWALKGISDRLLEAAQRGMWADPNPETLEALRQTLLKTDSMVEGRTEPTI</sequence>
<feature type="compositionally biased region" description="Basic and acidic residues" evidence="1">
    <location>
        <begin position="710"/>
        <end position="751"/>
    </location>
</feature>
<feature type="compositionally biased region" description="Basic residues" evidence="1">
    <location>
        <begin position="766"/>
        <end position="778"/>
    </location>
</feature>
<evidence type="ECO:0000256" key="1">
    <source>
        <dbReference type="SAM" id="MobiDB-lite"/>
    </source>
</evidence>
<dbReference type="PANTHER" id="PTHR44119">
    <property type="entry name" value="MAGNESIUM-CHELATASE SUBUNIT CHLH, CHLOROPLASTIC"/>
    <property type="match status" value="1"/>
</dbReference>
<protein>
    <submittedName>
        <fullName evidence="3">Aerobic cobaltochelatase subunit CobN</fullName>
    </submittedName>
</protein>
<feature type="domain" description="CobN/magnesium chelatase" evidence="2">
    <location>
        <begin position="146"/>
        <end position="832"/>
    </location>
</feature>
<keyword evidence="4" id="KW-1185">Reference proteome</keyword>
<dbReference type="PANTHER" id="PTHR44119:SF4">
    <property type="entry name" value="AEROBIC COBALTOCHELATASE SUBUNIT COBN"/>
    <property type="match status" value="1"/>
</dbReference>
<dbReference type="CDD" id="cd10150">
    <property type="entry name" value="CobN_like"/>
    <property type="match status" value="1"/>
</dbReference>
<feature type="compositionally biased region" description="Basic and acidic residues" evidence="1">
    <location>
        <begin position="808"/>
        <end position="831"/>
    </location>
</feature>
<comment type="caution">
    <text evidence="3">The sequence shown here is derived from an EMBL/GenBank/DDBJ whole genome shotgun (WGS) entry which is preliminary data.</text>
</comment>
<proteinExistence type="predicted"/>
<feature type="region of interest" description="Disordered" evidence="1">
    <location>
        <begin position="710"/>
        <end position="855"/>
    </location>
</feature>
<feature type="compositionally biased region" description="Basic and acidic residues" evidence="1">
    <location>
        <begin position="871"/>
        <end position="890"/>
    </location>
</feature>
<feature type="region of interest" description="Disordered" evidence="1">
    <location>
        <begin position="871"/>
        <end position="903"/>
    </location>
</feature>
<gene>
    <name evidence="3" type="ORF">SEMRO_2863_G338860.1</name>
</gene>
<name>A0A9N8HZD0_9STRA</name>
<evidence type="ECO:0000259" key="2">
    <source>
        <dbReference type="Pfam" id="PF02514"/>
    </source>
</evidence>
<reference evidence="3" key="1">
    <citation type="submission" date="2020-06" db="EMBL/GenBank/DDBJ databases">
        <authorList>
            <consortium name="Plant Systems Biology data submission"/>
        </authorList>
    </citation>
    <scope>NUCLEOTIDE SEQUENCE</scope>
    <source>
        <strain evidence="3">D6</strain>
    </source>
</reference>
<dbReference type="EMBL" id="CAICTM010002861">
    <property type="protein sequence ID" value="CAB9530395.1"/>
    <property type="molecule type" value="Genomic_DNA"/>
</dbReference>
<dbReference type="InterPro" id="IPR003672">
    <property type="entry name" value="CobN/Mg_chltase"/>
</dbReference>
<dbReference type="Proteomes" id="UP001153069">
    <property type="component" value="Unassembled WGS sequence"/>
</dbReference>
<dbReference type="Pfam" id="PF02514">
    <property type="entry name" value="CobN-Mg_chel"/>
    <property type="match status" value="2"/>
</dbReference>
<feature type="domain" description="CobN/magnesium chelatase" evidence="2">
    <location>
        <begin position="902"/>
        <end position="1479"/>
    </location>
</feature>